<keyword evidence="8" id="KW-0862">Zinc</keyword>
<feature type="domain" description="RING-type" evidence="10">
    <location>
        <begin position="1"/>
        <end position="177"/>
    </location>
</feature>
<sequence>MCFPLQCWHENCEKPISVEDLRGRTSEHEYHALMKASLNCYIRSNPVEYRYCRQPDCEAVYPRGGSYPIFTCPSCLNQTCTACHAEPHIGFTCVEFRSHQMALRDSQDERSLREHENSIDAQNCPNCEMSIENIESSQHMVCAICNTRFCWVYLDTFADYNALCRHMVCGHNDQNSGGETIDQHGDDDDEHENEVNAEEDSTPTDSEWRGSDHLPIEEIMMQATWQHPTWHTRRSKRLKSKRLPYPDEEQC</sequence>
<dbReference type="OrthoDB" id="10009520at2759"/>
<dbReference type="PANTHER" id="PTHR11685">
    <property type="entry name" value="RBR FAMILY RING FINGER AND IBR DOMAIN-CONTAINING"/>
    <property type="match status" value="1"/>
</dbReference>
<dbReference type="EC" id="2.3.2.31" evidence="2"/>
<evidence type="ECO:0000256" key="4">
    <source>
        <dbReference type="ARBA" id="ARBA00022723"/>
    </source>
</evidence>
<feature type="compositionally biased region" description="Acidic residues" evidence="9">
    <location>
        <begin position="185"/>
        <end position="202"/>
    </location>
</feature>
<comment type="catalytic activity">
    <reaction evidence="1">
        <text>[E2 ubiquitin-conjugating enzyme]-S-ubiquitinyl-L-cysteine + [acceptor protein]-L-lysine = [E2 ubiquitin-conjugating enzyme]-L-cysteine + [acceptor protein]-N(6)-ubiquitinyl-L-lysine.</text>
        <dbReference type="EC" id="2.3.2.31"/>
    </reaction>
</comment>
<dbReference type="GO" id="GO:0061630">
    <property type="term" value="F:ubiquitin protein ligase activity"/>
    <property type="evidence" value="ECO:0007669"/>
    <property type="project" value="UniProtKB-EC"/>
</dbReference>
<keyword evidence="5" id="KW-0677">Repeat</keyword>
<dbReference type="Proteomes" id="UP000799424">
    <property type="component" value="Unassembled WGS sequence"/>
</dbReference>
<organism evidence="11 12">
    <name type="scientific">Ophiobolus disseminans</name>
    <dbReference type="NCBI Taxonomy" id="1469910"/>
    <lineage>
        <taxon>Eukaryota</taxon>
        <taxon>Fungi</taxon>
        <taxon>Dikarya</taxon>
        <taxon>Ascomycota</taxon>
        <taxon>Pezizomycotina</taxon>
        <taxon>Dothideomycetes</taxon>
        <taxon>Pleosporomycetidae</taxon>
        <taxon>Pleosporales</taxon>
        <taxon>Pleosporineae</taxon>
        <taxon>Phaeosphaeriaceae</taxon>
        <taxon>Ophiobolus</taxon>
    </lineage>
</organism>
<dbReference type="Pfam" id="PF01485">
    <property type="entry name" value="IBR"/>
    <property type="match status" value="1"/>
</dbReference>
<evidence type="ECO:0000256" key="7">
    <source>
        <dbReference type="ARBA" id="ARBA00022786"/>
    </source>
</evidence>
<keyword evidence="3" id="KW-0808">Transferase</keyword>
<keyword evidence="12" id="KW-1185">Reference proteome</keyword>
<dbReference type="PROSITE" id="PS51873">
    <property type="entry name" value="TRIAD"/>
    <property type="match status" value="1"/>
</dbReference>
<dbReference type="EMBL" id="MU006245">
    <property type="protein sequence ID" value="KAF2819399.1"/>
    <property type="molecule type" value="Genomic_DNA"/>
</dbReference>
<evidence type="ECO:0000256" key="8">
    <source>
        <dbReference type="ARBA" id="ARBA00022833"/>
    </source>
</evidence>
<dbReference type="InterPro" id="IPR002867">
    <property type="entry name" value="IBR_dom"/>
</dbReference>
<keyword evidence="7" id="KW-0833">Ubl conjugation pathway</keyword>
<evidence type="ECO:0000256" key="5">
    <source>
        <dbReference type="ARBA" id="ARBA00022737"/>
    </source>
</evidence>
<dbReference type="InterPro" id="IPR044066">
    <property type="entry name" value="TRIAD_supradom"/>
</dbReference>
<evidence type="ECO:0000313" key="11">
    <source>
        <dbReference type="EMBL" id="KAF2819399.1"/>
    </source>
</evidence>
<accession>A0A6A6ZFA9</accession>
<feature type="compositionally biased region" description="Basic and acidic residues" evidence="9">
    <location>
        <begin position="206"/>
        <end position="215"/>
    </location>
</feature>
<keyword evidence="6" id="KW-0863">Zinc-finger</keyword>
<evidence type="ECO:0000256" key="9">
    <source>
        <dbReference type="SAM" id="MobiDB-lite"/>
    </source>
</evidence>
<dbReference type="GO" id="GO:0016567">
    <property type="term" value="P:protein ubiquitination"/>
    <property type="evidence" value="ECO:0007669"/>
    <property type="project" value="InterPro"/>
</dbReference>
<protein>
    <recommendedName>
        <fullName evidence="2">RBR-type E3 ubiquitin transferase</fullName>
        <ecNumber evidence="2">2.3.2.31</ecNumber>
    </recommendedName>
</protein>
<proteinExistence type="predicted"/>
<evidence type="ECO:0000256" key="1">
    <source>
        <dbReference type="ARBA" id="ARBA00001798"/>
    </source>
</evidence>
<gene>
    <name evidence="11" type="ORF">CC86DRAFT_460514</name>
</gene>
<dbReference type="AlphaFoldDB" id="A0A6A6ZFA9"/>
<evidence type="ECO:0000313" key="12">
    <source>
        <dbReference type="Proteomes" id="UP000799424"/>
    </source>
</evidence>
<keyword evidence="4" id="KW-0479">Metal-binding</keyword>
<evidence type="ECO:0000259" key="10">
    <source>
        <dbReference type="PROSITE" id="PS51873"/>
    </source>
</evidence>
<evidence type="ECO:0000256" key="3">
    <source>
        <dbReference type="ARBA" id="ARBA00022679"/>
    </source>
</evidence>
<dbReference type="GO" id="GO:0008270">
    <property type="term" value="F:zinc ion binding"/>
    <property type="evidence" value="ECO:0007669"/>
    <property type="project" value="UniProtKB-KW"/>
</dbReference>
<reference evidence="11" key="1">
    <citation type="journal article" date="2020" name="Stud. Mycol.">
        <title>101 Dothideomycetes genomes: a test case for predicting lifestyles and emergence of pathogens.</title>
        <authorList>
            <person name="Haridas S."/>
            <person name="Albert R."/>
            <person name="Binder M."/>
            <person name="Bloem J."/>
            <person name="Labutti K."/>
            <person name="Salamov A."/>
            <person name="Andreopoulos B."/>
            <person name="Baker S."/>
            <person name="Barry K."/>
            <person name="Bills G."/>
            <person name="Bluhm B."/>
            <person name="Cannon C."/>
            <person name="Castanera R."/>
            <person name="Culley D."/>
            <person name="Daum C."/>
            <person name="Ezra D."/>
            <person name="Gonzalez J."/>
            <person name="Henrissat B."/>
            <person name="Kuo A."/>
            <person name="Liang C."/>
            <person name="Lipzen A."/>
            <person name="Lutzoni F."/>
            <person name="Magnuson J."/>
            <person name="Mondo S."/>
            <person name="Nolan M."/>
            <person name="Ohm R."/>
            <person name="Pangilinan J."/>
            <person name="Park H.-J."/>
            <person name="Ramirez L."/>
            <person name="Alfaro M."/>
            <person name="Sun H."/>
            <person name="Tritt A."/>
            <person name="Yoshinaga Y."/>
            <person name="Zwiers L.-H."/>
            <person name="Turgeon B."/>
            <person name="Goodwin S."/>
            <person name="Spatafora J."/>
            <person name="Crous P."/>
            <person name="Grigoriev I."/>
        </authorList>
    </citation>
    <scope>NUCLEOTIDE SEQUENCE</scope>
    <source>
        <strain evidence="11">CBS 113818</strain>
    </source>
</reference>
<evidence type="ECO:0000256" key="2">
    <source>
        <dbReference type="ARBA" id="ARBA00012251"/>
    </source>
</evidence>
<dbReference type="Gene3D" id="1.20.120.1750">
    <property type="match status" value="1"/>
</dbReference>
<dbReference type="CDD" id="cd20335">
    <property type="entry name" value="BRcat_RBR"/>
    <property type="match status" value="1"/>
</dbReference>
<dbReference type="SUPFAM" id="SSF57850">
    <property type="entry name" value="RING/U-box"/>
    <property type="match status" value="2"/>
</dbReference>
<dbReference type="InterPro" id="IPR031127">
    <property type="entry name" value="E3_UB_ligase_RBR"/>
</dbReference>
<feature type="region of interest" description="Disordered" evidence="9">
    <location>
        <begin position="178"/>
        <end position="215"/>
    </location>
</feature>
<evidence type="ECO:0000256" key="6">
    <source>
        <dbReference type="ARBA" id="ARBA00022771"/>
    </source>
</evidence>
<name>A0A6A6ZFA9_9PLEO</name>